<name>A0A077WNA8_9FUNG</name>
<evidence type="ECO:0000256" key="1">
    <source>
        <dbReference type="ARBA" id="ARBA00022468"/>
    </source>
</evidence>
<gene>
    <name evidence="5" type="ORF">LRAMOSA09959</name>
</gene>
<reference evidence="5" key="1">
    <citation type="journal article" date="2014" name="Genome Announc.">
        <title>De novo whole-genome sequence and genome annotation of Lichtheimia ramosa.</title>
        <authorList>
            <person name="Linde J."/>
            <person name="Schwartze V."/>
            <person name="Binder U."/>
            <person name="Lass-Florl C."/>
            <person name="Voigt K."/>
            <person name="Horn F."/>
        </authorList>
    </citation>
    <scope>NUCLEOTIDE SEQUENCE</scope>
    <source>
        <strain evidence="5">JMRC FSU:6197</strain>
    </source>
</reference>
<feature type="region of interest" description="Disordered" evidence="3">
    <location>
        <begin position="108"/>
        <end position="147"/>
    </location>
</feature>
<dbReference type="EMBL" id="LK023326">
    <property type="protein sequence ID" value="CDS08598.1"/>
    <property type="molecule type" value="Genomic_DNA"/>
</dbReference>
<dbReference type="InterPro" id="IPR050302">
    <property type="entry name" value="Rab_GAP_TBC_domain"/>
</dbReference>
<dbReference type="Pfam" id="PF23436">
    <property type="entry name" value="RabGap-TBC_2"/>
    <property type="match status" value="1"/>
</dbReference>
<dbReference type="AlphaFoldDB" id="A0A077WNA8"/>
<feature type="region of interest" description="Disordered" evidence="3">
    <location>
        <begin position="565"/>
        <end position="597"/>
    </location>
</feature>
<feature type="domain" description="Rab-GAP TBC" evidence="4">
    <location>
        <begin position="246"/>
        <end position="435"/>
    </location>
</feature>
<keyword evidence="1" id="KW-0343">GTPase activation</keyword>
<organism evidence="5">
    <name type="scientific">Lichtheimia ramosa</name>
    <dbReference type="NCBI Taxonomy" id="688394"/>
    <lineage>
        <taxon>Eukaryota</taxon>
        <taxon>Fungi</taxon>
        <taxon>Fungi incertae sedis</taxon>
        <taxon>Mucoromycota</taxon>
        <taxon>Mucoromycotina</taxon>
        <taxon>Mucoromycetes</taxon>
        <taxon>Mucorales</taxon>
        <taxon>Lichtheimiaceae</taxon>
        <taxon>Lichtheimia</taxon>
    </lineage>
</organism>
<dbReference type="FunFam" id="1.10.8.270:FF:000001">
    <property type="entry name" value="TBC1 domain family member 1"/>
    <property type="match status" value="1"/>
</dbReference>
<dbReference type="Gene3D" id="1.10.472.80">
    <property type="entry name" value="Ypt/Rab-GAP domain of gyp1p, domain 3"/>
    <property type="match status" value="1"/>
</dbReference>
<dbReference type="SMART" id="SM00164">
    <property type="entry name" value="TBC"/>
    <property type="match status" value="1"/>
</dbReference>
<dbReference type="InterPro" id="IPR000195">
    <property type="entry name" value="Rab-GAP-TBC_dom"/>
</dbReference>
<dbReference type="GO" id="GO:0031267">
    <property type="term" value="F:small GTPase binding"/>
    <property type="evidence" value="ECO:0007669"/>
    <property type="project" value="TreeGrafter"/>
</dbReference>
<evidence type="ECO:0000256" key="3">
    <source>
        <dbReference type="SAM" id="MobiDB-lite"/>
    </source>
</evidence>
<feature type="region of interest" description="Disordered" evidence="3">
    <location>
        <begin position="936"/>
        <end position="1034"/>
    </location>
</feature>
<dbReference type="SUPFAM" id="SSF47923">
    <property type="entry name" value="Ypt/Rab-GAP domain of gyp1p"/>
    <property type="match status" value="2"/>
</dbReference>
<feature type="compositionally biased region" description="Low complexity" evidence="3">
    <location>
        <begin position="1008"/>
        <end position="1018"/>
    </location>
</feature>
<keyword evidence="2" id="KW-0175">Coiled coil</keyword>
<feature type="compositionally biased region" description="Low complexity" evidence="3">
    <location>
        <begin position="567"/>
        <end position="583"/>
    </location>
</feature>
<feature type="compositionally biased region" description="Low complexity" evidence="3">
    <location>
        <begin position="111"/>
        <end position="147"/>
    </location>
</feature>
<dbReference type="InterPro" id="IPR035969">
    <property type="entry name" value="Rab-GAP_TBC_sf"/>
</dbReference>
<feature type="compositionally biased region" description="Polar residues" evidence="3">
    <location>
        <begin position="53"/>
        <end position="63"/>
    </location>
</feature>
<dbReference type="PROSITE" id="PS50086">
    <property type="entry name" value="TBC_RABGAP"/>
    <property type="match status" value="1"/>
</dbReference>
<evidence type="ECO:0000256" key="2">
    <source>
        <dbReference type="SAM" id="Coils"/>
    </source>
</evidence>
<evidence type="ECO:0000313" key="5">
    <source>
        <dbReference type="EMBL" id="CDS08598.1"/>
    </source>
</evidence>
<sequence length="1034" mass="116230">MLATDTQHQQQQQPLKLTPEVLDRLRHLQQVDRPVSVDEVLHAANLDHLAQFPQPSKSSTAVDMSSPLPEAQAFPRKSRSTTTTLAERRRIPASTEKLKLYCQITQPTTCSTPSMTNDTSTTTDSSTTTTPITTTTTDNDNTSASNNPTLERLEMENAQLSPQASEDYLLARLERQNALLSADPKSVCIESNKLKTDFDTVRNLVQQGDHDNNNNDWEFWEYLVQDFTGAATKLPHLLVAKLSHGGIPDRLRGVVWRAMSQSSATHLESIYDKLVLEHSPSLSPYERVIQRDLSRTFPQVDMFKTDGGEGQQAMGRLLRAYSVYDAHVGYCQGLAFLVGPLLMTMPEKDAFCVFVRLMETYDMRTMFTLNMEGLHLRLHQFSVLLAQLCPELSAHLNEHSVHPAMYASQWFLTLFAYSFPIDLVLRIYDLVFAEGAIETITRVAVAVMQKNQDKLMQINDFEKLMMYLSSRRPYEEGFSSDPETVIGDAMALSNVITRSKVDSIAAQHRKELEQEKSRAQQVLAIRFDQSAAAAVKANNNKSTKNKRESWFSWASASQNRAVVVEQPASPVTSPTSPTFAATTGRASTSSINSSTGAAGQQMLHQQIEDLVLALSQLQKEHSQLSEEMMALKMRDMDRESERQQLAKRNQALEKRIRKYKSKLNASTSSANTMAALASPSHEDSNATRLEQLEHDPEFNSFVDSLRMSGDFGALIAGALDSTTQPKKQLEEEDEENDQQQQQQDDSNSMTNELVAVKLLNIQLREKYNDLNEKHEQLSRQLESARDAQRELLNKQAELQAEVETLGMTREQLLEEHEAIEEENHEMEEKLMAAKKTCSELQVEKLALAKQVEQLERRIAQLEQEKQEYLMPRGSFTEEVFAAHQTLFGTNDKKEQVDQQQQQSDSEYQKKYVESELRCRELEKLLAETKCKLAEYESCPSSPRLSHPPPSRRRSMRNSMLSAGSRMSLPPTCEPGRVSTDSITSCGSGISSKRSSMYSRLFGNTTPSGGANNGNKGNAPTPITNANLVEEPQHL</sequence>
<dbReference type="Gene3D" id="1.10.10.750">
    <property type="entry name" value="Ypt/Rab-GAP domain of gyp1p, domain 1"/>
    <property type="match status" value="1"/>
</dbReference>
<feature type="coiled-coil region" evidence="2">
    <location>
        <begin position="600"/>
        <end position="669"/>
    </location>
</feature>
<dbReference type="FunFam" id="1.10.472.80:FF:000027">
    <property type="entry name" value="GTPase activating protein (Evi5)"/>
    <property type="match status" value="1"/>
</dbReference>
<evidence type="ECO:0000259" key="4">
    <source>
        <dbReference type="PROSITE" id="PS50086"/>
    </source>
</evidence>
<dbReference type="PANTHER" id="PTHR47219">
    <property type="entry name" value="RAB GTPASE-ACTIVATING PROTEIN 1-LIKE"/>
    <property type="match status" value="1"/>
</dbReference>
<dbReference type="OrthoDB" id="159449at2759"/>
<protein>
    <recommendedName>
        <fullName evidence="4">Rab-GAP TBC domain-containing protein</fullName>
    </recommendedName>
</protein>
<dbReference type="PANTHER" id="PTHR47219:SF9">
    <property type="entry name" value="GTPASE ACTIVATING PROTEIN AND CENTROSOME-ASSOCIATED, ISOFORM B"/>
    <property type="match status" value="1"/>
</dbReference>
<feature type="compositionally biased region" description="Polar residues" evidence="3">
    <location>
        <begin position="584"/>
        <end position="597"/>
    </location>
</feature>
<feature type="region of interest" description="Disordered" evidence="3">
    <location>
        <begin position="724"/>
        <end position="749"/>
    </location>
</feature>
<accession>A0A077WNA8</accession>
<feature type="compositionally biased region" description="Low complexity" evidence="3">
    <location>
        <begin position="984"/>
        <end position="998"/>
    </location>
</feature>
<proteinExistence type="predicted"/>
<dbReference type="GO" id="GO:0005096">
    <property type="term" value="F:GTPase activator activity"/>
    <property type="evidence" value="ECO:0007669"/>
    <property type="project" value="UniProtKB-KW"/>
</dbReference>
<dbReference type="Gene3D" id="1.10.8.270">
    <property type="entry name" value="putative rabgap domain of human tbc1 domain family member 14 like domains"/>
    <property type="match status" value="1"/>
</dbReference>
<feature type="region of interest" description="Disordered" evidence="3">
    <location>
        <begin position="53"/>
        <end position="92"/>
    </location>
</feature>